<organism evidence="8 9">
    <name type="scientific">Leishmania braziliensis MHOM/BR/75/M2904</name>
    <dbReference type="NCBI Taxonomy" id="420245"/>
    <lineage>
        <taxon>Eukaryota</taxon>
        <taxon>Discoba</taxon>
        <taxon>Euglenozoa</taxon>
        <taxon>Kinetoplastea</taxon>
        <taxon>Metakinetoplastina</taxon>
        <taxon>Trypanosomatida</taxon>
        <taxon>Trypanosomatidae</taxon>
        <taxon>Leishmaniinae</taxon>
        <taxon>Leishmania</taxon>
        <taxon>Leishmania braziliensis species complex</taxon>
    </lineage>
</organism>
<dbReference type="Proteomes" id="UP000319462">
    <property type="component" value="Chromosome 24"/>
</dbReference>
<gene>
    <name evidence="8" type="ORF">LBRM2904_24.1290</name>
</gene>
<dbReference type="SUPFAM" id="SSF55729">
    <property type="entry name" value="Acyl-CoA N-acyltransferases (Nat)"/>
    <property type="match status" value="1"/>
</dbReference>
<accession>A0A3P3Z7Y4</accession>
<keyword evidence="3" id="KW-0863">Zinc-finger</keyword>
<feature type="region of interest" description="Disordered" evidence="6">
    <location>
        <begin position="621"/>
        <end position="669"/>
    </location>
</feature>
<sequence length="669" mass="71556">MVRSRGGRGRGRGGRGRGAAAIPKDDPGGERASPAPSTLEASQLSAPPAVPLVVVVPQGRMITRSLLRSTASLLLDDHSNAASSPKLSPPNGRRRRRTESAAPTTSTFAHTLPTPRESTPGSSALASTRISSAFSPAIAVAGDTTASADGSGGRFSALSQRVVIGGLLRCICTAFLVSPNETLLECSRCRNWCHPACVGVDYEELRLQQRQRDFLCPFCTETATPASASTSLPYTAATSLPTTPHILSPPSPGSQIPASITTSLGESIKVVFSPVTPPAVAQIRAVPADLADSTTAAAVSTPVKSVAVAQTGGGRGIGYSTVAAMSAPPALPPPPTSSSPLSSFPLVIPQPPAPRQPPLKLREVPDKSPPAPLASELQCLIRTVEDTAHQMGYKMLHLPAHKLTEQQVAECLECCTEAIHDATFSADYPAYCLREVQNCRHPYVQGTVLQSQADERICSLILSSGRDLYGNLKSTITQLKCSLQRGLLDPSALTPFMAECMAIVDVADFVHITLSATHVQHQRKGLARLLMTMELLKWSLRGRHRAFLNMAIEKRLVDFGSRIELASPAASKRLYESFGFVEVYPRYDPVTGKERWTAKEADMGRVMANLNFVDHVRSVAESIPAKHNPSRSSNGDDMGHRGRRHKAEREPPPSVVIEAGGAWTRARKR</sequence>
<dbReference type="Gene3D" id="3.40.630.30">
    <property type="match status" value="1"/>
</dbReference>
<protein>
    <submittedName>
        <fullName evidence="8">PHD-finger_containing_protein</fullName>
    </submittedName>
</protein>
<dbReference type="GO" id="GO:0008270">
    <property type="term" value="F:zinc ion binding"/>
    <property type="evidence" value="ECO:0007669"/>
    <property type="project" value="UniProtKB-KW"/>
</dbReference>
<dbReference type="InterPro" id="IPR016181">
    <property type="entry name" value="Acyl_CoA_acyltransferase"/>
</dbReference>
<dbReference type="RefSeq" id="XP_001565390.1">
    <property type="nucleotide sequence ID" value="XM_001565340.1"/>
</dbReference>
<feature type="region of interest" description="Disordered" evidence="6">
    <location>
        <begin position="349"/>
        <end position="370"/>
    </location>
</feature>
<evidence type="ECO:0000313" key="8">
    <source>
        <dbReference type="EMBL" id="SYZ66290.1"/>
    </source>
</evidence>
<dbReference type="Gene3D" id="3.30.40.10">
    <property type="entry name" value="Zinc/RING finger domain, C3HC4 (zinc finger)"/>
    <property type="match status" value="1"/>
</dbReference>
<feature type="compositionally biased region" description="Basic residues" evidence="6">
    <location>
        <begin position="1"/>
        <end position="15"/>
    </location>
</feature>
<feature type="domain" description="Zinc finger PHD-type" evidence="7">
    <location>
        <begin position="169"/>
        <end position="220"/>
    </location>
</feature>
<evidence type="ECO:0000256" key="3">
    <source>
        <dbReference type="ARBA" id="ARBA00022771"/>
    </source>
</evidence>
<dbReference type="InterPro" id="IPR050680">
    <property type="entry name" value="YpeA/RimI_acetyltransf"/>
</dbReference>
<keyword evidence="1" id="KW-0808">Transferase</keyword>
<proteinExistence type="predicted"/>
<keyword evidence="5" id="KW-0012">Acyltransferase</keyword>
<dbReference type="PANTHER" id="PTHR43420:SF12">
    <property type="entry name" value="N-ACETYLTRANSFERASE DOMAIN-CONTAINING PROTEIN"/>
    <property type="match status" value="1"/>
</dbReference>
<dbReference type="SMART" id="SM00249">
    <property type="entry name" value="PHD"/>
    <property type="match status" value="1"/>
</dbReference>
<dbReference type="VEuPathDB" id="TriTrypDB:LbrM.24.1250"/>
<feature type="region of interest" description="Disordered" evidence="6">
    <location>
        <begin position="77"/>
        <end position="125"/>
    </location>
</feature>
<feature type="compositionally biased region" description="Polar residues" evidence="6">
    <location>
        <begin position="35"/>
        <end position="44"/>
    </location>
</feature>
<feature type="compositionally biased region" description="Polar residues" evidence="6">
    <location>
        <begin position="116"/>
        <end position="125"/>
    </location>
</feature>
<dbReference type="SUPFAM" id="SSF57903">
    <property type="entry name" value="FYVE/PHD zinc finger"/>
    <property type="match status" value="1"/>
</dbReference>
<evidence type="ECO:0000259" key="7">
    <source>
        <dbReference type="SMART" id="SM00249"/>
    </source>
</evidence>
<dbReference type="InterPro" id="IPR013083">
    <property type="entry name" value="Znf_RING/FYVE/PHD"/>
</dbReference>
<reference evidence="8 9" key="1">
    <citation type="submission" date="2018-09" db="EMBL/GenBank/DDBJ databases">
        <authorList>
            <person name="Peiro R."/>
            <person name="Begona"/>
            <person name="Cbmso G."/>
            <person name="Lopez M."/>
            <person name="Gonzalez S."/>
        </authorList>
    </citation>
    <scope>NUCLEOTIDE SEQUENCE [LARGE SCALE GENOMIC DNA]</scope>
</reference>
<evidence type="ECO:0000256" key="4">
    <source>
        <dbReference type="ARBA" id="ARBA00022833"/>
    </source>
</evidence>
<evidence type="ECO:0000256" key="2">
    <source>
        <dbReference type="ARBA" id="ARBA00022723"/>
    </source>
</evidence>
<dbReference type="EMBL" id="LS997623">
    <property type="protein sequence ID" value="SYZ66290.1"/>
    <property type="molecule type" value="Genomic_DNA"/>
</dbReference>
<dbReference type="Pfam" id="PF00628">
    <property type="entry name" value="PHD"/>
    <property type="match status" value="1"/>
</dbReference>
<dbReference type="PANTHER" id="PTHR43420">
    <property type="entry name" value="ACETYLTRANSFERASE"/>
    <property type="match status" value="1"/>
</dbReference>
<dbReference type="InterPro" id="IPR011011">
    <property type="entry name" value="Znf_FYVE_PHD"/>
</dbReference>
<dbReference type="AlphaFoldDB" id="A0A3P3Z7Y4"/>
<dbReference type="GO" id="GO:0016746">
    <property type="term" value="F:acyltransferase activity"/>
    <property type="evidence" value="ECO:0007669"/>
    <property type="project" value="UniProtKB-KW"/>
</dbReference>
<name>A0A3P3Z7Y4_LEIBR</name>
<evidence type="ECO:0000256" key="1">
    <source>
        <dbReference type="ARBA" id="ARBA00022679"/>
    </source>
</evidence>
<evidence type="ECO:0000256" key="6">
    <source>
        <dbReference type="SAM" id="MobiDB-lite"/>
    </source>
</evidence>
<dbReference type="InterPro" id="IPR019787">
    <property type="entry name" value="Znf_PHD-finger"/>
</dbReference>
<dbReference type="KEGG" id="lbz:LBRM_24_1250"/>
<keyword evidence="2" id="KW-0479">Metal-binding</keyword>
<evidence type="ECO:0000313" key="9">
    <source>
        <dbReference type="Proteomes" id="UP000319462"/>
    </source>
</evidence>
<feature type="region of interest" description="Disordered" evidence="6">
    <location>
        <begin position="1"/>
        <end position="44"/>
    </location>
</feature>
<keyword evidence="4" id="KW-0862">Zinc</keyword>
<evidence type="ECO:0000256" key="5">
    <source>
        <dbReference type="ARBA" id="ARBA00023315"/>
    </source>
</evidence>
<dbReference type="InterPro" id="IPR001965">
    <property type="entry name" value="Znf_PHD"/>
</dbReference>